<evidence type="ECO:0000256" key="8">
    <source>
        <dbReference type="ARBA" id="ARBA00034006"/>
    </source>
</evidence>
<comment type="similarity">
    <text evidence="1">Belongs to the GSP E family.</text>
</comment>
<dbReference type="Proteomes" id="UP001317742">
    <property type="component" value="Chromosome"/>
</dbReference>
<keyword evidence="5" id="KW-0653">Protein transport</keyword>
<dbReference type="InterPro" id="IPR003593">
    <property type="entry name" value="AAA+_ATPase"/>
</dbReference>
<keyword evidence="4" id="KW-0067">ATP-binding</keyword>
<comment type="catalytic activity">
    <reaction evidence="8">
        <text>ATP + H2O + cellular proteinSide 1 = ADP + phosphate + cellular proteinSide 2.</text>
        <dbReference type="EC" id="7.4.2.8"/>
    </reaction>
</comment>
<evidence type="ECO:0000256" key="7">
    <source>
        <dbReference type="ARBA" id="ARBA00024382"/>
    </source>
</evidence>
<dbReference type="Pfam" id="PF05157">
    <property type="entry name" value="MshEN"/>
    <property type="match status" value="1"/>
</dbReference>
<dbReference type="EMBL" id="AP026709">
    <property type="protein sequence ID" value="BDQ38455.1"/>
    <property type="molecule type" value="Genomic_DNA"/>
</dbReference>
<dbReference type="CDD" id="cd01129">
    <property type="entry name" value="PulE-GspE-like"/>
    <property type="match status" value="1"/>
</dbReference>
<dbReference type="Pfam" id="PF00437">
    <property type="entry name" value="T2SSE"/>
    <property type="match status" value="1"/>
</dbReference>
<keyword evidence="3" id="KW-0547">Nucleotide-binding</keyword>
<keyword evidence="2" id="KW-0813">Transport</keyword>
<dbReference type="InterPro" id="IPR027417">
    <property type="entry name" value="P-loop_NTPase"/>
</dbReference>
<dbReference type="PANTHER" id="PTHR30258:SF2">
    <property type="entry name" value="COMG OPERON PROTEIN 1"/>
    <property type="match status" value="1"/>
</dbReference>
<protein>
    <recommendedName>
        <fullName evidence="7">protein-secreting ATPase</fullName>
        <ecNumber evidence="7">7.4.2.8</ecNumber>
    </recommendedName>
</protein>
<dbReference type="RefSeq" id="WP_281760953.1">
    <property type="nucleotide sequence ID" value="NZ_AP026709.1"/>
</dbReference>
<evidence type="ECO:0000313" key="10">
    <source>
        <dbReference type="EMBL" id="BDQ38455.1"/>
    </source>
</evidence>
<evidence type="ECO:0000256" key="5">
    <source>
        <dbReference type="ARBA" id="ARBA00022927"/>
    </source>
</evidence>
<dbReference type="PROSITE" id="PS00662">
    <property type="entry name" value="T2SP_E"/>
    <property type="match status" value="1"/>
</dbReference>
<dbReference type="Gene3D" id="3.30.450.90">
    <property type="match status" value="1"/>
</dbReference>
<evidence type="ECO:0000256" key="1">
    <source>
        <dbReference type="ARBA" id="ARBA00006611"/>
    </source>
</evidence>
<sequence>MLDFSVENALVASGHLSDEEVHELGPLAQEQDLDLPEFLLKKGRISESDITQFYARFYDKQYFDSFETSWILPELIRKFTIHYLKRFNAVPLKDKDGNVFVAISRPEALNIINDFHLTLDSESITPIFAPSQVVLGAINQVFGDVEEDMEAIEVLEGADVDSFSMLDDDKIEDLLDDTSDAPFIKLVNMILSQAVRANASDVHVEPYKDILRVRFRLDGVLYDKHSVSKKFHAALVSRIKIMAKLNIAEKRLPQDGRIALSLGGRQVDLRVSILPTGLGERIVMRLLEKSTEILNMPELGLTDQNLDRMKRLVKISHGIILVTGPTGSGKTTSLYSVLNYINSPDKNILTIEDPVEYQLDGIGQIQVNSKIGLDFSSGLRSIVRQDPDVVLIGEIRDGETAEIAIQAALTGHLVFSTLHTNDAPSAVTRLIDMGVEPFLLSSVLRAVVAQRLVRRLCSECKEAYVPNEEQLATDFGKFADEFRGLEVYRAVGCENCMGTGYKGRMAIYEIMELSEATKSLVLNTADSNQLRKQAKADGMDTLTQNGVFKTKLGLTTLTEVLRVTNL</sequence>
<dbReference type="Gene3D" id="3.40.50.300">
    <property type="entry name" value="P-loop containing nucleotide triphosphate hydrolases"/>
    <property type="match status" value="1"/>
</dbReference>
<evidence type="ECO:0000256" key="2">
    <source>
        <dbReference type="ARBA" id="ARBA00022448"/>
    </source>
</evidence>
<dbReference type="EC" id="7.4.2.8" evidence="7"/>
<dbReference type="SUPFAM" id="SSF160246">
    <property type="entry name" value="EspE N-terminal domain-like"/>
    <property type="match status" value="1"/>
</dbReference>
<evidence type="ECO:0000313" key="11">
    <source>
        <dbReference type="Proteomes" id="UP001317742"/>
    </source>
</evidence>
<evidence type="ECO:0000259" key="9">
    <source>
        <dbReference type="PROSITE" id="PS00662"/>
    </source>
</evidence>
<gene>
    <name evidence="10" type="primary">gspE</name>
    <name evidence="10" type="ORF">SYK_28150</name>
</gene>
<feature type="domain" description="Bacterial type II secretion system protein E" evidence="9">
    <location>
        <begin position="383"/>
        <end position="397"/>
    </location>
</feature>
<name>A0ABM8B3R3_9BACT</name>
<dbReference type="InterPro" id="IPR001482">
    <property type="entry name" value="T2SS/T4SS_dom"/>
</dbReference>
<reference evidence="10 11" key="1">
    <citation type="submission" date="2022-08" db="EMBL/GenBank/DDBJ databases">
        <title>Genome Sequence of the sulphate-reducing bacterium, Pseudodesulfovibrio sp. SYK.</title>
        <authorList>
            <person name="Kondo R."/>
            <person name="Kataoka T."/>
        </authorList>
    </citation>
    <scope>NUCLEOTIDE SEQUENCE [LARGE SCALE GENOMIC DNA]</scope>
    <source>
        <strain evidence="10 11">SYK</strain>
    </source>
</reference>
<dbReference type="Gene3D" id="3.30.300.160">
    <property type="entry name" value="Type II secretion system, protein E, N-terminal domain"/>
    <property type="match status" value="1"/>
</dbReference>
<organism evidence="10 11">
    <name type="scientific">Pseudodesulfovibrio nedwellii</name>
    <dbReference type="NCBI Taxonomy" id="2973072"/>
    <lineage>
        <taxon>Bacteria</taxon>
        <taxon>Pseudomonadati</taxon>
        <taxon>Thermodesulfobacteriota</taxon>
        <taxon>Desulfovibrionia</taxon>
        <taxon>Desulfovibrionales</taxon>
        <taxon>Desulfovibrionaceae</taxon>
    </lineage>
</organism>
<evidence type="ECO:0000256" key="3">
    <source>
        <dbReference type="ARBA" id="ARBA00022741"/>
    </source>
</evidence>
<keyword evidence="6" id="KW-1278">Translocase</keyword>
<dbReference type="SMART" id="SM00382">
    <property type="entry name" value="AAA"/>
    <property type="match status" value="1"/>
</dbReference>
<proteinExistence type="inferred from homology"/>
<dbReference type="InterPro" id="IPR013369">
    <property type="entry name" value="T2SS_GspE"/>
</dbReference>
<dbReference type="InterPro" id="IPR037257">
    <property type="entry name" value="T2SS_E_N_sf"/>
</dbReference>
<dbReference type="SUPFAM" id="SSF52540">
    <property type="entry name" value="P-loop containing nucleoside triphosphate hydrolases"/>
    <property type="match status" value="1"/>
</dbReference>
<evidence type="ECO:0000256" key="6">
    <source>
        <dbReference type="ARBA" id="ARBA00022967"/>
    </source>
</evidence>
<dbReference type="PANTHER" id="PTHR30258">
    <property type="entry name" value="TYPE II SECRETION SYSTEM PROTEIN GSPE-RELATED"/>
    <property type="match status" value="1"/>
</dbReference>
<evidence type="ECO:0000256" key="4">
    <source>
        <dbReference type="ARBA" id="ARBA00022840"/>
    </source>
</evidence>
<keyword evidence="11" id="KW-1185">Reference proteome</keyword>
<accession>A0ABM8B3R3</accession>
<dbReference type="InterPro" id="IPR007831">
    <property type="entry name" value="T2SS_GspE_N"/>
</dbReference>
<dbReference type="NCBIfam" id="TIGR02533">
    <property type="entry name" value="type_II_gspE"/>
    <property type="match status" value="1"/>
</dbReference>